<dbReference type="PROSITE" id="PS50112">
    <property type="entry name" value="PAS"/>
    <property type="match status" value="4"/>
</dbReference>
<dbReference type="InterPro" id="IPR001610">
    <property type="entry name" value="PAC"/>
</dbReference>
<dbReference type="InterPro" id="IPR036097">
    <property type="entry name" value="HisK_dim/P_sf"/>
</dbReference>
<feature type="domain" description="PAC" evidence="8">
    <location>
        <begin position="490"/>
        <end position="541"/>
    </location>
</feature>
<dbReference type="InterPro" id="IPR013655">
    <property type="entry name" value="PAS_fold_3"/>
</dbReference>
<keyword evidence="4" id="KW-0808">Transferase</keyword>
<evidence type="ECO:0000259" key="6">
    <source>
        <dbReference type="PROSITE" id="PS50109"/>
    </source>
</evidence>
<dbReference type="AlphaFoldDB" id="A0A9D6Z4Y9"/>
<dbReference type="Proteomes" id="UP000807825">
    <property type="component" value="Unassembled WGS sequence"/>
</dbReference>
<accession>A0A9D6Z4Y9</accession>
<evidence type="ECO:0000256" key="3">
    <source>
        <dbReference type="ARBA" id="ARBA00022553"/>
    </source>
</evidence>
<dbReference type="InterPro" id="IPR000700">
    <property type="entry name" value="PAS-assoc_C"/>
</dbReference>
<dbReference type="InterPro" id="IPR052162">
    <property type="entry name" value="Sensor_kinase/Photoreceptor"/>
</dbReference>
<dbReference type="SMART" id="SM00388">
    <property type="entry name" value="HisKA"/>
    <property type="match status" value="1"/>
</dbReference>
<evidence type="ECO:0000256" key="5">
    <source>
        <dbReference type="ARBA" id="ARBA00022777"/>
    </source>
</evidence>
<dbReference type="SMART" id="SM00091">
    <property type="entry name" value="PAS"/>
    <property type="match status" value="5"/>
</dbReference>
<dbReference type="EC" id="2.7.13.3" evidence="2"/>
<feature type="domain" description="Histidine kinase" evidence="6">
    <location>
        <begin position="682"/>
        <end position="859"/>
    </location>
</feature>
<dbReference type="InterPro" id="IPR035965">
    <property type="entry name" value="PAS-like_dom_sf"/>
</dbReference>
<dbReference type="SMART" id="SM00086">
    <property type="entry name" value="PAC"/>
    <property type="match status" value="4"/>
</dbReference>
<dbReference type="PANTHER" id="PTHR43304">
    <property type="entry name" value="PHYTOCHROME-LIKE PROTEIN CPH1"/>
    <property type="match status" value="1"/>
</dbReference>
<evidence type="ECO:0000256" key="1">
    <source>
        <dbReference type="ARBA" id="ARBA00000085"/>
    </source>
</evidence>
<gene>
    <name evidence="9" type="ORF">HY912_04110</name>
</gene>
<dbReference type="SUPFAM" id="SSF47384">
    <property type="entry name" value="Homodimeric domain of signal transducing histidine kinase"/>
    <property type="match status" value="1"/>
</dbReference>
<feature type="domain" description="PAS" evidence="7">
    <location>
        <begin position="542"/>
        <end position="616"/>
    </location>
</feature>
<comment type="caution">
    <text evidence="9">The sequence shown here is derived from an EMBL/GenBank/DDBJ whole genome shotgun (WGS) entry which is preliminary data.</text>
</comment>
<dbReference type="Gene3D" id="3.30.565.10">
    <property type="entry name" value="Histidine kinase-like ATPase, C-terminal domain"/>
    <property type="match status" value="1"/>
</dbReference>
<evidence type="ECO:0000313" key="9">
    <source>
        <dbReference type="EMBL" id="MBI5248656.1"/>
    </source>
</evidence>
<dbReference type="PANTHER" id="PTHR43304:SF1">
    <property type="entry name" value="PAC DOMAIN-CONTAINING PROTEIN"/>
    <property type="match status" value="1"/>
</dbReference>
<dbReference type="NCBIfam" id="TIGR00229">
    <property type="entry name" value="sensory_box"/>
    <property type="match status" value="5"/>
</dbReference>
<feature type="domain" description="PAC" evidence="8">
    <location>
        <begin position="619"/>
        <end position="671"/>
    </location>
</feature>
<dbReference type="CDD" id="cd00130">
    <property type="entry name" value="PAS"/>
    <property type="match status" value="4"/>
</dbReference>
<keyword evidence="5" id="KW-0418">Kinase</keyword>
<evidence type="ECO:0000259" key="8">
    <source>
        <dbReference type="PROSITE" id="PS50113"/>
    </source>
</evidence>
<feature type="domain" description="PAS" evidence="7">
    <location>
        <begin position="1"/>
        <end position="67"/>
    </location>
</feature>
<dbReference type="PROSITE" id="PS50113">
    <property type="entry name" value="PAC"/>
    <property type="match status" value="2"/>
</dbReference>
<name>A0A9D6Z4Y9_9BACT</name>
<dbReference type="Pfam" id="PF13426">
    <property type="entry name" value="PAS_9"/>
    <property type="match status" value="1"/>
</dbReference>
<dbReference type="GO" id="GO:0000155">
    <property type="term" value="F:phosphorelay sensor kinase activity"/>
    <property type="evidence" value="ECO:0007669"/>
    <property type="project" value="InterPro"/>
</dbReference>
<dbReference type="Pfam" id="PF00989">
    <property type="entry name" value="PAS"/>
    <property type="match status" value="1"/>
</dbReference>
<dbReference type="InterPro" id="IPR036890">
    <property type="entry name" value="HATPase_C_sf"/>
</dbReference>
<dbReference type="SUPFAM" id="SSF55785">
    <property type="entry name" value="PYP-like sensor domain (PAS domain)"/>
    <property type="match status" value="5"/>
</dbReference>
<dbReference type="CDD" id="cd00082">
    <property type="entry name" value="HisKA"/>
    <property type="match status" value="1"/>
</dbReference>
<dbReference type="EMBL" id="JACRDE010000123">
    <property type="protein sequence ID" value="MBI5248656.1"/>
    <property type="molecule type" value="Genomic_DNA"/>
</dbReference>
<dbReference type="InterPro" id="IPR013767">
    <property type="entry name" value="PAS_fold"/>
</dbReference>
<sequence>MESATLLKKTTFEIDSEGNVLLVGPGEPEILGYSQEDFAEGLSIKDLFSGEQLDRIVRQIGAILNGERPEGSEYTLVRRDGTLRDIYMYCTPIMRNNSEAGVRAECLDLGEFRHVQETQQKLREELDGMRKVVDELQKHTAKHRLALNAVRQSEQMFKAIVESCPVGIIISEDEKIKWANQAWINMHGFESSYECLGLSERAIYDSQDAFDRAERMVLSSLETSKASGIWTKQIRKDGSVFDAHVAMTALKTSDPGTAVILTATADVSDRTSSAGELQHPEADFRANLDSTPYAFFALDVESGRILYGNQRMSEMFGNGSVGDFTVDPKSLINGEDPLSRQVHQEDRAVLSDRYRRLLESGEAFDDLQLRLQTNSGRMEWVSVSAVLIRQNARISALWFLKDITTRKLQEGIASQTEKSFRQVVEAANDIIYITDEHGILTYVNPSVANTIGYPRNEVVGKHYTELIAPEYKELAEGFYAIQLAKKIPDTYYEFPIVTKRGEIIWLGQHVQLMMEKERIVGFQGICRDITDRRRTDESLRESEKRFRQLAESVNDIFMVIRPGMPYSFIYVSPAYERLTARSASELKDNPAEWLSLVHEDDRIRIKRMFDSFVQASGEFNGEFRITGPGGEVRWLWATGAPIKDSEGKVYRLAITLRDVTQRKSDQAKLENLVEEIKNFAYIVSHDFRAPLINIKGFSRELEVAVQAIKPAVHMGLPQLNEGQKLQALNALEEDLPEALEFINSSVSQMDKLINAILDLSRLERRELKLELLNMKILVENVLKGLNFQLSEANAKVCFGGLPDTIADGLCMGQIMTNLLTNAVKFSVPGRPQQITITGWRFPDETVFVIRDQGRGVESA</sequence>
<evidence type="ECO:0000256" key="4">
    <source>
        <dbReference type="ARBA" id="ARBA00022679"/>
    </source>
</evidence>
<dbReference type="Pfam" id="PF00512">
    <property type="entry name" value="HisKA"/>
    <property type="match status" value="1"/>
</dbReference>
<evidence type="ECO:0000313" key="10">
    <source>
        <dbReference type="Proteomes" id="UP000807825"/>
    </source>
</evidence>
<proteinExistence type="predicted"/>
<dbReference type="Pfam" id="PF08447">
    <property type="entry name" value="PAS_3"/>
    <property type="match status" value="2"/>
</dbReference>
<feature type="domain" description="PAS" evidence="7">
    <location>
        <begin position="416"/>
        <end position="470"/>
    </location>
</feature>
<feature type="domain" description="PAS" evidence="7">
    <location>
        <begin position="280"/>
        <end position="361"/>
    </location>
</feature>
<evidence type="ECO:0000256" key="2">
    <source>
        <dbReference type="ARBA" id="ARBA00012438"/>
    </source>
</evidence>
<protein>
    <recommendedName>
        <fullName evidence="2">histidine kinase</fullName>
        <ecNumber evidence="2">2.7.13.3</ecNumber>
    </recommendedName>
</protein>
<dbReference type="Gene3D" id="1.10.287.130">
    <property type="match status" value="1"/>
</dbReference>
<dbReference type="Gene3D" id="3.30.450.20">
    <property type="entry name" value="PAS domain"/>
    <property type="match status" value="5"/>
</dbReference>
<dbReference type="SUPFAM" id="SSF55874">
    <property type="entry name" value="ATPase domain of HSP90 chaperone/DNA topoisomerase II/histidine kinase"/>
    <property type="match status" value="1"/>
</dbReference>
<evidence type="ECO:0000259" key="7">
    <source>
        <dbReference type="PROSITE" id="PS50112"/>
    </source>
</evidence>
<reference evidence="9" key="1">
    <citation type="submission" date="2020-07" db="EMBL/GenBank/DDBJ databases">
        <title>Huge and variable diversity of episymbiotic CPR bacteria and DPANN archaea in groundwater ecosystems.</title>
        <authorList>
            <person name="He C.Y."/>
            <person name="Keren R."/>
            <person name="Whittaker M."/>
            <person name="Farag I.F."/>
            <person name="Doudna J."/>
            <person name="Cate J.H.D."/>
            <person name="Banfield J.F."/>
        </authorList>
    </citation>
    <scope>NUCLEOTIDE SEQUENCE</scope>
    <source>
        <strain evidence="9">NC_groundwater_1664_Pr3_B-0.1um_52_9</strain>
    </source>
</reference>
<organism evidence="9 10">
    <name type="scientific">Desulfomonile tiedjei</name>
    <dbReference type="NCBI Taxonomy" id="2358"/>
    <lineage>
        <taxon>Bacteria</taxon>
        <taxon>Pseudomonadati</taxon>
        <taxon>Thermodesulfobacteriota</taxon>
        <taxon>Desulfomonilia</taxon>
        <taxon>Desulfomonilales</taxon>
        <taxon>Desulfomonilaceae</taxon>
        <taxon>Desulfomonile</taxon>
    </lineage>
</organism>
<dbReference type="InterPro" id="IPR005467">
    <property type="entry name" value="His_kinase_dom"/>
</dbReference>
<feature type="non-terminal residue" evidence="9">
    <location>
        <position position="859"/>
    </location>
</feature>
<comment type="catalytic activity">
    <reaction evidence="1">
        <text>ATP + protein L-histidine = ADP + protein N-phospho-L-histidine.</text>
        <dbReference type="EC" id="2.7.13.3"/>
    </reaction>
</comment>
<dbReference type="Pfam" id="PF13188">
    <property type="entry name" value="PAS_8"/>
    <property type="match status" value="1"/>
</dbReference>
<dbReference type="InterPro" id="IPR003661">
    <property type="entry name" value="HisK_dim/P_dom"/>
</dbReference>
<dbReference type="PROSITE" id="PS50109">
    <property type="entry name" value="HIS_KIN"/>
    <property type="match status" value="1"/>
</dbReference>
<dbReference type="InterPro" id="IPR000014">
    <property type="entry name" value="PAS"/>
</dbReference>
<dbReference type="GO" id="GO:0006355">
    <property type="term" value="P:regulation of DNA-templated transcription"/>
    <property type="evidence" value="ECO:0007669"/>
    <property type="project" value="InterPro"/>
</dbReference>
<keyword evidence="3" id="KW-0597">Phosphoprotein</keyword>